<sequence>MVRGAAVGAHGTPKRKPAAATIRRPAAATPNIPVKIKFRKFSQKKRNKRSSQERSKKSLAMARKARAAWKRKRAALERTGVFYTPTEQKGADTVRRGRVAKAERWTFDEILAVDDAAAYWMLVKTGFLQDLRNAECAGCQWPLGKTYFRGKRRPGVQCYRRGCREFNRATFGTWADHEIPMKKLAALAWLASGQLTCQIHEDDAAQLTGVAHRTCEEVFDALRDVIAIGSKMEQRDVVFSGQCEVDAATLRTVTLNNGRLLHVRYFGMSRRGDRKSTVIYPLPLYTTPKGGKTRPESIAETEDLMIKHTAGGNAVIWHSDGARVLACCGGTELQDGLWKHLERRIPTQLRAIDSLSTGALEKWAHEWAWRHRRGDQACLFSELGLTVMHARMNGDAW</sequence>
<keyword evidence="3" id="KW-1185">Reference proteome</keyword>
<evidence type="ECO:0000313" key="2">
    <source>
        <dbReference type="EMBL" id="CAK0859608.1"/>
    </source>
</evidence>
<gene>
    <name evidence="2" type="ORF">PCOR1329_LOCUS48925</name>
</gene>
<dbReference type="Proteomes" id="UP001189429">
    <property type="component" value="Unassembled WGS sequence"/>
</dbReference>
<reference evidence="2" key="1">
    <citation type="submission" date="2023-10" db="EMBL/GenBank/DDBJ databases">
        <authorList>
            <person name="Chen Y."/>
            <person name="Shah S."/>
            <person name="Dougan E. K."/>
            <person name="Thang M."/>
            <person name="Chan C."/>
        </authorList>
    </citation>
    <scope>NUCLEOTIDE SEQUENCE [LARGE SCALE GENOMIC DNA]</scope>
</reference>
<name>A0ABN9UJA8_9DINO</name>
<evidence type="ECO:0000256" key="1">
    <source>
        <dbReference type="SAM" id="MobiDB-lite"/>
    </source>
</evidence>
<feature type="region of interest" description="Disordered" evidence="1">
    <location>
        <begin position="41"/>
        <end position="61"/>
    </location>
</feature>
<protein>
    <submittedName>
        <fullName evidence="2">Uncharacterized protein</fullName>
    </submittedName>
</protein>
<proteinExistence type="predicted"/>
<feature type="region of interest" description="Disordered" evidence="1">
    <location>
        <begin position="1"/>
        <end position="27"/>
    </location>
</feature>
<accession>A0ABN9UJA8</accession>
<organism evidence="2 3">
    <name type="scientific">Prorocentrum cordatum</name>
    <dbReference type="NCBI Taxonomy" id="2364126"/>
    <lineage>
        <taxon>Eukaryota</taxon>
        <taxon>Sar</taxon>
        <taxon>Alveolata</taxon>
        <taxon>Dinophyceae</taxon>
        <taxon>Prorocentrales</taxon>
        <taxon>Prorocentraceae</taxon>
        <taxon>Prorocentrum</taxon>
    </lineage>
</organism>
<dbReference type="EMBL" id="CAUYUJ010015917">
    <property type="protein sequence ID" value="CAK0859608.1"/>
    <property type="molecule type" value="Genomic_DNA"/>
</dbReference>
<comment type="caution">
    <text evidence="2">The sequence shown here is derived from an EMBL/GenBank/DDBJ whole genome shotgun (WGS) entry which is preliminary data.</text>
</comment>
<evidence type="ECO:0000313" key="3">
    <source>
        <dbReference type="Proteomes" id="UP001189429"/>
    </source>
</evidence>
<feature type="compositionally biased region" description="Low complexity" evidence="1">
    <location>
        <begin position="18"/>
        <end position="27"/>
    </location>
</feature>